<dbReference type="PRINTS" id="PR01950">
    <property type="entry name" value="LANCSUPER"/>
</dbReference>
<sequence>MTDGKWTAVLSPGASAAALARIASAARPHRVPHRVRPDLAGGGAGLALAFHWLDRGLPGRGWDAFAQGYLSAAIRGYQRLGASPGLFGGAAGLAFAAWSVSHDGSAPGCSALHDRVVREAFARARELGDGPPPPARAVDVVSGLTGAGAYLLCRSDEPRAADALRAVLTVLTRTGARTGTRRPGETSDPGLAHGLSGPLALLSLALGEGVAVPGQRRAVGRLADMLNACRTDDAWGPNWPGTANGHGGRTVRASWCRGSPGTARALWLAGAALGEKPLRDLAVRALKAVHLRPPGERRIDGDPGLCHGLAGLLQITSRFAHDTGDPALASAAGRLAAAPFPANAGPGFLDGAAGVVLAVLSAATDAEPEWDRALLLA</sequence>
<dbReference type="SUPFAM" id="SSF158745">
    <property type="entry name" value="LanC-like"/>
    <property type="match status" value="1"/>
</dbReference>
<organism evidence="1 2">
    <name type="scientific">Streptomyces nondiastaticus</name>
    <dbReference type="NCBI Taxonomy" id="3154512"/>
    <lineage>
        <taxon>Bacteria</taxon>
        <taxon>Bacillati</taxon>
        <taxon>Actinomycetota</taxon>
        <taxon>Actinomycetes</taxon>
        <taxon>Kitasatosporales</taxon>
        <taxon>Streptomycetaceae</taxon>
        <taxon>Streptomyces</taxon>
    </lineage>
</organism>
<name>A0ABW6U4J3_9ACTN</name>
<accession>A0ABW6U4J3</accession>
<gene>
    <name evidence="1" type="ORF">ACFYZM_18620</name>
</gene>
<dbReference type="InterPro" id="IPR007822">
    <property type="entry name" value="LANC-like"/>
</dbReference>
<dbReference type="InterPro" id="IPR033889">
    <property type="entry name" value="LanC"/>
</dbReference>
<evidence type="ECO:0000313" key="2">
    <source>
        <dbReference type="Proteomes" id="UP001602123"/>
    </source>
</evidence>
<dbReference type="PRINTS" id="PR01955">
    <property type="entry name" value="LANCFRANKIA"/>
</dbReference>
<keyword evidence="2" id="KW-1185">Reference proteome</keyword>
<dbReference type="Pfam" id="PF05147">
    <property type="entry name" value="LANC_like"/>
    <property type="match status" value="1"/>
</dbReference>
<dbReference type="Gene3D" id="1.50.10.20">
    <property type="match status" value="1"/>
</dbReference>
<protein>
    <submittedName>
        <fullName evidence="1">Lanthionine synthetase C family protein</fullName>
    </submittedName>
</protein>
<dbReference type="Proteomes" id="UP001602123">
    <property type="component" value="Unassembled WGS sequence"/>
</dbReference>
<reference evidence="1 2" key="1">
    <citation type="submission" date="2024-10" db="EMBL/GenBank/DDBJ databases">
        <title>The Natural Products Discovery Center: Release of the First 8490 Sequenced Strains for Exploring Actinobacteria Biosynthetic Diversity.</title>
        <authorList>
            <person name="Kalkreuter E."/>
            <person name="Kautsar S.A."/>
            <person name="Yang D."/>
            <person name="Bader C.D."/>
            <person name="Teijaro C.N."/>
            <person name="Fluegel L."/>
            <person name="Davis C.M."/>
            <person name="Simpson J.R."/>
            <person name="Lauterbach L."/>
            <person name="Steele A.D."/>
            <person name="Gui C."/>
            <person name="Meng S."/>
            <person name="Li G."/>
            <person name="Viehrig K."/>
            <person name="Ye F."/>
            <person name="Su P."/>
            <person name="Kiefer A.F."/>
            <person name="Nichols A."/>
            <person name="Cepeda A.J."/>
            <person name="Yan W."/>
            <person name="Fan B."/>
            <person name="Jiang Y."/>
            <person name="Adhikari A."/>
            <person name="Zheng C.-J."/>
            <person name="Schuster L."/>
            <person name="Cowan T.M."/>
            <person name="Smanski M.J."/>
            <person name="Chevrette M.G."/>
            <person name="De Carvalho L.P.S."/>
            <person name="Shen B."/>
        </authorList>
    </citation>
    <scope>NUCLEOTIDE SEQUENCE [LARGE SCALE GENOMIC DNA]</scope>
    <source>
        <strain evidence="1 2">NPDC001650</strain>
    </source>
</reference>
<dbReference type="RefSeq" id="WP_388628371.1">
    <property type="nucleotide sequence ID" value="NZ_JBIAUT010000006.1"/>
</dbReference>
<evidence type="ECO:0000313" key="1">
    <source>
        <dbReference type="EMBL" id="MFF4218277.1"/>
    </source>
</evidence>
<dbReference type="EMBL" id="JBIAUT010000006">
    <property type="protein sequence ID" value="MFF4218277.1"/>
    <property type="molecule type" value="Genomic_DNA"/>
</dbReference>
<dbReference type="CDD" id="cd04793">
    <property type="entry name" value="LanC"/>
    <property type="match status" value="1"/>
</dbReference>
<proteinExistence type="predicted"/>
<comment type="caution">
    <text evidence="1">The sequence shown here is derived from an EMBL/GenBank/DDBJ whole genome shotgun (WGS) entry which is preliminary data.</text>
</comment>
<dbReference type="SMART" id="SM01260">
    <property type="entry name" value="LANC_like"/>
    <property type="match status" value="1"/>
</dbReference>